<evidence type="ECO:0000256" key="7">
    <source>
        <dbReference type="ARBA" id="ARBA00022670"/>
    </source>
</evidence>
<feature type="compositionally biased region" description="Low complexity" evidence="10">
    <location>
        <begin position="29"/>
        <end position="50"/>
    </location>
</feature>
<dbReference type="GO" id="GO:0006508">
    <property type="term" value="P:proteolysis"/>
    <property type="evidence" value="ECO:0007669"/>
    <property type="project" value="UniProtKB-KW"/>
</dbReference>
<dbReference type="Proteomes" id="UP000626109">
    <property type="component" value="Unassembled WGS sequence"/>
</dbReference>
<dbReference type="SUPFAM" id="SSF53474">
    <property type="entry name" value="alpha/beta-Hydrolases"/>
    <property type="match status" value="1"/>
</dbReference>
<evidence type="ECO:0000256" key="4">
    <source>
        <dbReference type="ARBA" id="ARBA00012568"/>
    </source>
</evidence>
<gene>
    <name evidence="12" type="ORF">PGLA2088_LOCUS33700</name>
</gene>
<organism evidence="12 13">
    <name type="scientific">Polarella glacialis</name>
    <name type="common">Dinoflagellate</name>
    <dbReference type="NCBI Taxonomy" id="89957"/>
    <lineage>
        <taxon>Eukaryota</taxon>
        <taxon>Sar</taxon>
        <taxon>Alveolata</taxon>
        <taxon>Dinophyceae</taxon>
        <taxon>Suessiales</taxon>
        <taxon>Suessiaceae</taxon>
        <taxon>Polarella</taxon>
    </lineage>
</organism>
<dbReference type="GO" id="GO:0004177">
    <property type="term" value="F:aminopeptidase activity"/>
    <property type="evidence" value="ECO:0007669"/>
    <property type="project" value="UniProtKB-KW"/>
</dbReference>
<dbReference type="PRINTS" id="PR00793">
    <property type="entry name" value="PROAMNOPTASE"/>
</dbReference>
<dbReference type="PANTHER" id="PTHR43722">
    <property type="entry name" value="PROLINE IMINOPEPTIDASE"/>
    <property type="match status" value="1"/>
</dbReference>
<dbReference type="AlphaFoldDB" id="A0A813KI63"/>
<comment type="caution">
    <text evidence="12">The sequence shown here is derived from an EMBL/GenBank/DDBJ whole genome shotgun (WGS) entry which is preliminary data.</text>
</comment>
<keyword evidence="8" id="KW-0378">Hydrolase</keyword>
<feature type="region of interest" description="Disordered" evidence="10">
    <location>
        <begin position="29"/>
        <end position="53"/>
    </location>
</feature>
<feature type="region of interest" description="Disordered" evidence="10">
    <location>
        <begin position="73"/>
        <end position="94"/>
    </location>
</feature>
<keyword evidence="6" id="KW-0963">Cytoplasm</keyword>
<sequence>AMGAGTAFLALQQARLAATVRTAPSLGSAASACARRSSRTAATRATEASTYPSPASLARGGCAGFALLGSLRQGSRRRRRPPLSDSALRRRAGFGGDGQARGLFPAGDKLRSGMLKVSDGFEIYYEEHGSADGVPAVFLHGGPGAGCSARTAQFFDPKAFRVVLFDQRGCGKSKRPEVQGATSAQLDGNTTWRLVEDMELLREHLGISRWVVAGESWGSLLALAYASLHPSRVLGMALGAVCLFREAELEYFIGPCEAGALCPDAWKRLTDWLPWAATSQASGRAIAAAFRDAVLGLDRRLSPRDAVSRWLAGAEALSAAWPREGFQLAACEPQASPGRQSELKAEAPTEAWPIADQWLAGKALLAMHYVAERGFLEEGLLEAASTFRFPMDLIHGRHDPVCPVANARDLASANPGFARLHLTDSGHSLLDCWNIDAFVRATDALAAEVKVAEAKVGMAGGREAHFYNILKNIIKIDSFFKIVFLKNII</sequence>
<evidence type="ECO:0000256" key="2">
    <source>
        <dbReference type="ARBA" id="ARBA00004496"/>
    </source>
</evidence>
<feature type="domain" description="AB hydrolase-1" evidence="11">
    <location>
        <begin position="137"/>
        <end position="430"/>
    </location>
</feature>
<dbReference type="InterPro" id="IPR002410">
    <property type="entry name" value="Peptidase_S33"/>
</dbReference>
<evidence type="ECO:0000259" key="11">
    <source>
        <dbReference type="Pfam" id="PF00561"/>
    </source>
</evidence>
<comment type="catalytic activity">
    <reaction evidence="1">
        <text>Release of N-terminal proline from a peptide.</text>
        <dbReference type="EC" id="3.4.11.5"/>
    </reaction>
</comment>
<dbReference type="Pfam" id="PF00561">
    <property type="entry name" value="Abhydrolase_1"/>
    <property type="match status" value="1"/>
</dbReference>
<protein>
    <recommendedName>
        <fullName evidence="4">prolyl aminopeptidase</fullName>
        <ecNumber evidence="4">3.4.11.5</ecNumber>
    </recommendedName>
    <alternativeName>
        <fullName evidence="9">Prolyl aminopeptidase</fullName>
    </alternativeName>
</protein>
<dbReference type="InterPro" id="IPR000073">
    <property type="entry name" value="AB_hydrolase_1"/>
</dbReference>
<evidence type="ECO:0000313" key="13">
    <source>
        <dbReference type="Proteomes" id="UP000626109"/>
    </source>
</evidence>
<comment type="subcellular location">
    <subcellularLocation>
        <location evidence="2">Cytoplasm</location>
    </subcellularLocation>
</comment>
<comment type="similarity">
    <text evidence="3">Belongs to the peptidase S33 family.</text>
</comment>
<evidence type="ECO:0000256" key="10">
    <source>
        <dbReference type="SAM" id="MobiDB-lite"/>
    </source>
</evidence>
<dbReference type="EMBL" id="CAJNNW010030983">
    <property type="protein sequence ID" value="CAE8705471.1"/>
    <property type="molecule type" value="Genomic_DNA"/>
</dbReference>
<evidence type="ECO:0000256" key="3">
    <source>
        <dbReference type="ARBA" id="ARBA00010088"/>
    </source>
</evidence>
<evidence type="ECO:0000256" key="8">
    <source>
        <dbReference type="ARBA" id="ARBA00022801"/>
    </source>
</evidence>
<reference evidence="12" key="1">
    <citation type="submission" date="2021-02" db="EMBL/GenBank/DDBJ databases">
        <authorList>
            <person name="Dougan E. K."/>
            <person name="Rhodes N."/>
            <person name="Thang M."/>
            <person name="Chan C."/>
        </authorList>
    </citation>
    <scope>NUCLEOTIDE SEQUENCE</scope>
</reference>
<feature type="non-terminal residue" evidence="12">
    <location>
        <position position="489"/>
    </location>
</feature>
<evidence type="ECO:0000256" key="6">
    <source>
        <dbReference type="ARBA" id="ARBA00022490"/>
    </source>
</evidence>
<evidence type="ECO:0000256" key="5">
    <source>
        <dbReference type="ARBA" id="ARBA00022438"/>
    </source>
</evidence>
<dbReference type="InterPro" id="IPR005944">
    <property type="entry name" value="Pro_iminopeptidase"/>
</dbReference>
<evidence type="ECO:0000256" key="1">
    <source>
        <dbReference type="ARBA" id="ARBA00001585"/>
    </source>
</evidence>
<keyword evidence="5" id="KW-0031">Aminopeptidase</keyword>
<accession>A0A813KI63</accession>
<keyword evidence="7" id="KW-0645">Protease</keyword>
<dbReference type="GO" id="GO:0005737">
    <property type="term" value="C:cytoplasm"/>
    <property type="evidence" value="ECO:0007669"/>
    <property type="project" value="UniProtKB-SubCell"/>
</dbReference>
<proteinExistence type="inferred from homology"/>
<dbReference type="Gene3D" id="3.40.50.1820">
    <property type="entry name" value="alpha/beta hydrolase"/>
    <property type="match status" value="1"/>
</dbReference>
<dbReference type="EC" id="3.4.11.5" evidence="4"/>
<name>A0A813KI63_POLGL</name>
<dbReference type="PANTHER" id="PTHR43722:SF1">
    <property type="entry name" value="PROLINE IMINOPEPTIDASE"/>
    <property type="match status" value="1"/>
</dbReference>
<dbReference type="InterPro" id="IPR029058">
    <property type="entry name" value="AB_hydrolase_fold"/>
</dbReference>
<evidence type="ECO:0000256" key="9">
    <source>
        <dbReference type="ARBA" id="ARBA00029605"/>
    </source>
</evidence>
<evidence type="ECO:0000313" key="12">
    <source>
        <dbReference type="EMBL" id="CAE8705471.1"/>
    </source>
</evidence>